<dbReference type="Pfam" id="PF13911">
    <property type="entry name" value="AhpC-TSA_2"/>
    <property type="match status" value="1"/>
</dbReference>
<feature type="compositionally biased region" description="Low complexity" evidence="1">
    <location>
        <begin position="145"/>
        <end position="157"/>
    </location>
</feature>
<dbReference type="AlphaFoldDB" id="A0A1B9GWK8"/>
<reference evidence="3" key="2">
    <citation type="submission" date="2013-12" db="EMBL/GenBank/DDBJ databases">
        <title>Evolution of pathogenesis and genome organization in the Tremellales.</title>
        <authorList>
            <person name="Cuomo C."/>
            <person name="Litvintseva A."/>
            <person name="Heitman J."/>
            <person name="Chen Y."/>
            <person name="Sun S."/>
            <person name="Springer D."/>
            <person name="Dromer F."/>
            <person name="Young S."/>
            <person name="Zeng Q."/>
            <person name="Chapman S."/>
            <person name="Gujja S."/>
            <person name="Saif S."/>
            <person name="Birren B."/>
        </authorList>
    </citation>
    <scope>NUCLEOTIDE SEQUENCE [LARGE SCALE GENOMIC DNA]</scope>
    <source>
        <strain evidence="3">BCC8398</strain>
    </source>
</reference>
<evidence type="ECO:0000313" key="2">
    <source>
        <dbReference type="EMBL" id="OCF35401.1"/>
    </source>
</evidence>
<keyword evidence="3" id="KW-1185">Reference proteome</keyword>
<evidence type="ECO:0000256" key="1">
    <source>
        <dbReference type="SAM" id="MobiDB-lite"/>
    </source>
</evidence>
<feature type="compositionally biased region" description="Polar residues" evidence="1">
    <location>
        <begin position="170"/>
        <end position="185"/>
    </location>
</feature>
<protein>
    <recommendedName>
        <fullName evidence="4">Thioredoxin-like protein AAED1</fullName>
    </recommendedName>
</protein>
<name>A0A1B9GWK8_9TREE</name>
<dbReference type="Gene3D" id="3.40.30.10">
    <property type="entry name" value="Glutaredoxin"/>
    <property type="match status" value="1"/>
</dbReference>
<organism evidence="2 3">
    <name type="scientific">Kwoniella heveanensis BCC8398</name>
    <dbReference type="NCBI Taxonomy" id="1296120"/>
    <lineage>
        <taxon>Eukaryota</taxon>
        <taxon>Fungi</taxon>
        <taxon>Dikarya</taxon>
        <taxon>Basidiomycota</taxon>
        <taxon>Agaricomycotina</taxon>
        <taxon>Tremellomycetes</taxon>
        <taxon>Tremellales</taxon>
        <taxon>Cryptococcaceae</taxon>
        <taxon>Kwoniella</taxon>
    </lineage>
</organism>
<feature type="region of interest" description="Disordered" evidence="1">
    <location>
        <begin position="1"/>
        <end position="30"/>
    </location>
</feature>
<dbReference type="InterPro" id="IPR032801">
    <property type="entry name" value="PXL2A/B/C"/>
</dbReference>
<dbReference type="OrthoDB" id="40334at2759"/>
<sequence length="290" mass="31265">MSSPSSSTASRPPPNPSGTHNPAEADFLPTRDEMERAMSIEIVNQDNEKLTLGELSKGSRKKRVVLIFIRHFWCTNCQVYTHQLGLSIPPRNLPEGTEVAIIGCGSSAPIKTYTAFTSSPYPVYSCPSLELHKIFKFVRTLQTADTAPKPSPSSSKTSDNKSESDNSNTKASQGNAMGADTSSTCGAGHGGSCSTTNETTIGYLDGVGSETKRIWLSIKNGPFKNFGHYSTSVRGPNDQNGGEMIIEADGSCSFLHRMQNTADHISIEELARAIGAEYVPLSEAERKWPG</sequence>
<feature type="region of interest" description="Disordered" evidence="1">
    <location>
        <begin position="145"/>
        <end position="192"/>
    </location>
</feature>
<dbReference type="STRING" id="1296120.A0A1B9GWK8"/>
<dbReference type="InterPro" id="IPR036249">
    <property type="entry name" value="Thioredoxin-like_sf"/>
</dbReference>
<accession>A0A1B9GWK8</accession>
<proteinExistence type="predicted"/>
<dbReference type="PANTHER" id="PTHR28630">
    <property type="match status" value="1"/>
</dbReference>
<dbReference type="SUPFAM" id="SSF52833">
    <property type="entry name" value="Thioredoxin-like"/>
    <property type="match status" value="1"/>
</dbReference>
<dbReference type="Proteomes" id="UP000092666">
    <property type="component" value="Unassembled WGS sequence"/>
</dbReference>
<reference evidence="2 3" key="1">
    <citation type="submission" date="2013-07" db="EMBL/GenBank/DDBJ databases">
        <title>The Genome Sequence of Cryptococcus heveanensis BCC8398.</title>
        <authorList>
            <consortium name="The Broad Institute Genome Sequencing Platform"/>
            <person name="Cuomo C."/>
            <person name="Litvintseva A."/>
            <person name="Chen Y."/>
            <person name="Heitman J."/>
            <person name="Sun S."/>
            <person name="Springer D."/>
            <person name="Dromer F."/>
            <person name="Young S.K."/>
            <person name="Zeng Q."/>
            <person name="Gargeya S."/>
            <person name="Fitzgerald M."/>
            <person name="Abouelleil A."/>
            <person name="Alvarado L."/>
            <person name="Berlin A.M."/>
            <person name="Chapman S.B."/>
            <person name="Dewar J."/>
            <person name="Goldberg J."/>
            <person name="Griggs A."/>
            <person name="Gujja S."/>
            <person name="Hansen M."/>
            <person name="Howarth C."/>
            <person name="Imamovic A."/>
            <person name="Larimer J."/>
            <person name="McCowan C."/>
            <person name="Murphy C."/>
            <person name="Pearson M."/>
            <person name="Priest M."/>
            <person name="Roberts A."/>
            <person name="Saif S."/>
            <person name="Shea T."/>
            <person name="Sykes S."/>
            <person name="Wortman J."/>
            <person name="Nusbaum C."/>
            <person name="Birren B."/>
        </authorList>
    </citation>
    <scope>NUCLEOTIDE SEQUENCE [LARGE SCALE GENOMIC DNA]</scope>
    <source>
        <strain evidence="2 3">BCC8398</strain>
    </source>
</reference>
<evidence type="ECO:0008006" key="4">
    <source>
        <dbReference type="Google" id="ProtNLM"/>
    </source>
</evidence>
<gene>
    <name evidence="2" type="ORF">I316_02951</name>
</gene>
<dbReference type="EMBL" id="KI669499">
    <property type="protein sequence ID" value="OCF35401.1"/>
    <property type="molecule type" value="Genomic_DNA"/>
</dbReference>
<dbReference type="PANTHER" id="PTHR28630:SF3">
    <property type="entry name" value="PEROXIREDOXIN-LIKE 2C"/>
    <property type="match status" value="1"/>
</dbReference>
<feature type="compositionally biased region" description="Low complexity" evidence="1">
    <location>
        <begin position="1"/>
        <end position="10"/>
    </location>
</feature>
<evidence type="ECO:0000313" key="3">
    <source>
        <dbReference type="Proteomes" id="UP000092666"/>
    </source>
</evidence>